<keyword evidence="1" id="KW-0507">mRNA processing</keyword>
<evidence type="ECO:0000313" key="6">
    <source>
        <dbReference type="Proteomes" id="UP000283269"/>
    </source>
</evidence>
<name>A0A409XMM6_PSICY</name>
<dbReference type="Proteomes" id="UP000283269">
    <property type="component" value="Unassembled WGS sequence"/>
</dbReference>
<feature type="compositionally biased region" description="Low complexity" evidence="3">
    <location>
        <begin position="141"/>
        <end position="157"/>
    </location>
</feature>
<dbReference type="EMBL" id="NHYD01001200">
    <property type="protein sequence ID" value="PPQ91967.1"/>
    <property type="molecule type" value="Genomic_DNA"/>
</dbReference>
<sequence>MLKEVDIGGMVDRDGDKVYTHVAWADEVRALTDALDDANGYLIPQVRWNLPLTIRMIIPSGQATWHKFLEDVAAISMDRLTDHQEYEARMTQQIMSNGGYQHPSNSITTLAARFANSQLHSPSHPAPAYSPAPLQRGFGGTTTPQQPATPTTIRQAPPHLPALLTPRTPSTPQTPVNRFNIRPLESPNPFASGSTLHNSPIFGGKTTHPPVPQTLSPASIRPNNIELANRAVAASSTFANKPEGVAAYNAAIQAWEGVYPPGREVDFTTAPYPLTPGTANIGSRECFACAQRGHITRECAADTVKINNREQRWHAFIGRQLFGFRPVSRSDTIGISQISTAVEFNDTPLPYDPAIYDAGQLDFEDDYEQQGNGQENHE</sequence>
<dbReference type="InterPro" id="IPR001878">
    <property type="entry name" value="Znf_CCHC"/>
</dbReference>
<feature type="domain" description="CCHC-type" evidence="4">
    <location>
        <begin position="286"/>
        <end position="299"/>
    </location>
</feature>
<keyword evidence="2" id="KW-0862">Zinc</keyword>
<accession>A0A409XMM6</accession>
<keyword evidence="6" id="KW-1185">Reference proteome</keyword>
<protein>
    <recommendedName>
        <fullName evidence="4">CCHC-type domain-containing protein</fullName>
    </recommendedName>
</protein>
<dbReference type="GO" id="GO:0003676">
    <property type="term" value="F:nucleic acid binding"/>
    <property type="evidence" value="ECO:0007669"/>
    <property type="project" value="InterPro"/>
</dbReference>
<dbReference type="AlphaFoldDB" id="A0A409XMM6"/>
<dbReference type="InterPro" id="IPR036875">
    <property type="entry name" value="Znf_CCHC_sf"/>
</dbReference>
<evidence type="ECO:0000259" key="4">
    <source>
        <dbReference type="PROSITE" id="PS50158"/>
    </source>
</evidence>
<evidence type="ECO:0000313" key="5">
    <source>
        <dbReference type="EMBL" id="PPQ91967.1"/>
    </source>
</evidence>
<dbReference type="SUPFAM" id="SSF57756">
    <property type="entry name" value="Retrovirus zinc finger-like domains"/>
    <property type="match status" value="1"/>
</dbReference>
<reference evidence="5 6" key="1">
    <citation type="journal article" date="2018" name="Evol. Lett.">
        <title>Horizontal gene cluster transfer increased hallucinogenic mushroom diversity.</title>
        <authorList>
            <person name="Reynolds H.T."/>
            <person name="Vijayakumar V."/>
            <person name="Gluck-Thaler E."/>
            <person name="Korotkin H.B."/>
            <person name="Matheny P.B."/>
            <person name="Slot J.C."/>
        </authorList>
    </citation>
    <scope>NUCLEOTIDE SEQUENCE [LARGE SCALE GENOMIC DNA]</scope>
    <source>
        <strain evidence="5 6">2631</strain>
    </source>
</reference>
<dbReference type="OrthoDB" id="2974043at2759"/>
<dbReference type="GO" id="GO:0006397">
    <property type="term" value="P:mRNA processing"/>
    <property type="evidence" value="ECO:0007669"/>
    <property type="project" value="UniProtKB-KW"/>
</dbReference>
<dbReference type="GO" id="GO:0008270">
    <property type="term" value="F:zinc ion binding"/>
    <property type="evidence" value="ECO:0007669"/>
    <property type="project" value="UniProtKB-KW"/>
</dbReference>
<dbReference type="PROSITE" id="PS50158">
    <property type="entry name" value="ZF_CCHC"/>
    <property type="match status" value="1"/>
</dbReference>
<comment type="caution">
    <text evidence="5">The sequence shown here is derived from an EMBL/GenBank/DDBJ whole genome shotgun (WGS) entry which is preliminary data.</text>
</comment>
<organism evidence="5 6">
    <name type="scientific">Psilocybe cyanescens</name>
    <dbReference type="NCBI Taxonomy" id="93625"/>
    <lineage>
        <taxon>Eukaryota</taxon>
        <taxon>Fungi</taxon>
        <taxon>Dikarya</taxon>
        <taxon>Basidiomycota</taxon>
        <taxon>Agaricomycotina</taxon>
        <taxon>Agaricomycetes</taxon>
        <taxon>Agaricomycetidae</taxon>
        <taxon>Agaricales</taxon>
        <taxon>Agaricineae</taxon>
        <taxon>Strophariaceae</taxon>
        <taxon>Psilocybe</taxon>
    </lineage>
</organism>
<feature type="region of interest" description="Disordered" evidence="3">
    <location>
        <begin position="137"/>
        <end position="174"/>
    </location>
</feature>
<keyword evidence="2" id="KW-0479">Metal-binding</keyword>
<proteinExistence type="predicted"/>
<evidence type="ECO:0000256" key="1">
    <source>
        <dbReference type="ARBA" id="ARBA00022664"/>
    </source>
</evidence>
<evidence type="ECO:0000256" key="2">
    <source>
        <dbReference type="PROSITE-ProRule" id="PRU00047"/>
    </source>
</evidence>
<evidence type="ECO:0000256" key="3">
    <source>
        <dbReference type="SAM" id="MobiDB-lite"/>
    </source>
</evidence>
<gene>
    <name evidence="5" type="ORF">CVT25_004442</name>
</gene>
<dbReference type="InParanoid" id="A0A409XMM6"/>
<keyword evidence="2" id="KW-0863">Zinc-finger</keyword>